<feature type="transmembrane region" description="Helical" evidence="1">
    <location>
        <begin position="67"/>
        <end position="85"/>
    </location>
</feature>
<accession>A0A918BSW2</accession>
<dbReference type="Proteomes" id="UP000658320">
    <property type="component" value="Unassembled WGS sequence"/>
</dbReference>
<feature type="transmembrane region" description="Helical" evidence="1">
    <location>
        <begin position="97"/>
        <end position="117"/>
    </location>
</feature>
<dbReference type="RefSeq" id="WP_189930938.1">
    <property type="nucleotide sequence ID" value="NZ_BMSX01000001.1"/>
</dbReference>
<keyword evidence="3" id="KW-1185">Reference proteome</keyword>
<sequence>MDTATPRGSGGCSLFGVAVAAAAFVTVWWGCTALITENFGNDCLFYFGVTGPQAEHCYRVNDRAEAWLPWLVSAAWISTLLNLLLPRWFLLGRRTAAGIAVASLILAVVLGAHAIAVSGP</sequence>
<dbReference type="EMBL" id="BMSX01000001">
    <property type="protein sequence ID" value="GGQ89962.1"/>
    <property type="molecule type" value="Genomic_DNA"/>
</dbReference>
<reference evidence="2" key="1">
    <citation type="journal article" date="2014" name="Int. J. Syst. Evol. Microbiol.">
        <title>Complete genome sequence of Corynebacterium casei LMG S-19264T (=DSM 44701T), isolated from a smear-ripened cheese.</title>
        <authorList>
            <consortium name="US DOE Joint Genome Institute (JGI-PGF)"/>
            <person name="Walter F."/>
            <person name="Albersmeier A."/>
            <person name="Kalinowski J."/>
            <person name="Ruckert C."/>
        </authorList>
    </citation>
    <scope>NUCLEOTIDE SEQUENCE</scope>
    <source>
        <strain evidence="2">JCM 4346</strain>
    </source>
</reference>
<organism evidence="2 3">
    <name type="scientific">Streptomyces aurantiogriseus</name>
    <dbReference type="NCBI Taxonomy" id="66870"/>
    <lineage>
        <taxon>Bacteria</taxon>
        <taxon>Bacillati</taxon>
        <taxon>Actinomycetota</taxon>
        <taxon>Actinomycetes</taxon>
        <taxon>Kitasatosporales</taxon>
        <taxon>Streptomycetaceae</taxon>
        <taxon>Streptomyces</taxon>
    </lineage>
</organism>
<keyword evidence="1" id="KW-1133">Transmembrane helix</keyword>
<evidence type="ECO:0000256" key="1">
    <source>
        <dbReference type="SAM" id="Phobius"/>
    </source>
</evidence>
<gene>
    <name evidence="2" type="ORF">GCM10010251_00020</name>
</gene>
<comment type="caution">
    <text evidence="2">The sequence shown here is derived from an EMBL/GenBank/DDBJ whole genome shotgun (WGS) entry which is preliminary data.</text>
</comment>
<keyword evidence="1" id="KW-0812">Transmembrane</keyword>
<protein>
    <submittedName>
        <fullName evidence="2">Uncharacterized protein</fullName>
    </submittedName>
</protein>
<name>A0A918BSW2_9ACTN</name>
<reference evidence="2" key="2">
    <citation type="submission" date="2020-09" db="EMBL/GenBank/DDBJ databases">
        <authorList>
            <person name="Sun Q."/>
            <person name="Ohkuma M."/>
        </authorList>
    </citation>
    <scope>NUCLEOTIDE SEQUENCE</scope>
    <source>
        <strain evidence="2">JCM 4346</strain>
    </source>
</reference>
<keyword evidence="1" id="KW-0472">Membrane</keyword>
<evidence type="ECO:0000313" key="2">
    <source>
        <dbReference type="EMBL" id="GGQ89962.1"/>
    </source>
</evidence>
<evidence type="ECO:0000313" key="3">
    <source>
        <dbReference type="Proteomes" id="UP000658320"/>
    </source>
</evidence>
<proteinExistence type="predicted"/>
<dbReference type="AlphaFoldDB" id="A0A918BSW2"/>
<feature type="transmembrane region" description="Helical" evidence="1">
    <location>
        <begin position="12"/>
        <end position="35"/>
    </location>
</feature>